<organism evidence="2 3">
    <name type="scientific">Thermodesulfitimonas autotrophica</name>
    <dbReference type="NCBI Taxonomy" id="1894989"/>
    <lineage>
        <taxon>Bacteria</taxon>
        <taxon>Bacillati</taxon>
        <taxon>Bacillota</taxon>
        <taxon>Clostridia</taxon>
        <taxon>Thermoanaerobacterales</taxon>
        <taxon>Thermoanaerobacteraceae</taxon>
        <taxon>Thermodesulfitimonas</taxon>
    </lineage>
</organism>
<dbReference type="InterPro" id="IPR050270">
    <property type="entry name" value="DegV_domain_contain"/>
</dbReference>
<feature type="domain" description="DhaL" evidence="1">
    <location>
        <begin position="9"/>
        <end position="201"/>
    </location>
</feature>
<evidence type="ECO:0000313" key="2">
    <source>
        <dbReference type="EMBL" id="RPF46550.1"/>
    </source>
</evidence>
<name>A0A3N5ASG9_9THEO</name>
<dbReference type="PANTHER" id="PTHR33434:SF4">
    <property type="entry name" value="PHOSPHATASE PROTEIN"/>
    <property type="match status" value="1"/>
</dbReference>
<dbReference type="Pfam" id="PF02734">
    <property type="entry name" value="Dak2"/>
    <property type="match status" value="1"/>
</dbReference>
<dbReference type="GO" id="GO:0004371">
    <property type="term" value="F:glycerone kinase activity"/>
    <property type="evidence" value="ECO:0007669"/>
    <property type="project" value="InterPro"/>
</dbReference>
<dbReference type="Pfam" id="PF21645">
    <property type="entry name" value="FakA-like_M"/>
    <property type="match status" value="1"/>
</dbReference>
<sequence>MRADKIDGTILARLLKQALAWLQENREEINALNVFPVPDGDTGTNMCATLEAAVAAIGDPAPHAIDLVAAAAARGALIGARGNSGVILSQIIHGFAAALKGKETAGAEEIAAAIAAGADHAYQAVGNPVEGTILTVVRETAAGAQISAHRTRNLLRLLAFILRTANRSLAQTPEFLPSLKEAGVVDAGGRGFTAILEGALQATTGKSNSRKQTGPAADRVDGAAEPPALFPFGEKESINYTYCTEFLVKGPGLNSGALQEALSPYGDCLLVVGEGDLLRVHIHTDHPGIILEAGLKYGSLHNIRISNMRDQHREKIEPQASVAVVAVAAGAGFTALFTNLGAAVVPGGQTMNPSTGEIAAAVENLGARTVIILPNNPNILLAARQVQNLTRKEVLVVPTTTMPQGLVALLAFKLEAGGAENASRMTAAAERVVTAEITRAFKEARIEGKLVKKGDFIALCNDKLLAAGSDLGEVALAAIQKIAAGKEIVTLYYGQEVEAALAKSLAARQSALFPETEIEVQFGGQPYYHFLIAAE</sequence>
<dbReference type="NCBIfam" id="TIGR03599">
    <property type="entry name" value="YloV"/>
    <property type="match status" value="1"/>
</dbReference>
<proteinExistence type="predicted"/>
<dbReference type="SMART" id="SM01120">
    <property type="entry name" value="Dak2"/>
    <property type="match status" value="1"/>
</dbReference>
<dbReference type="InterPro" id="IPR048394">
    <property type="entry name" value="FakA-like_M"/>
</dbReference>
<reference evidence="2 3" key="1">
    <citation type="submission" date="2018-11" db="EMBL/GenBank/DDBJ databases">
        <title>Genomic Encyclopedia of Type Strains, Phase IV (KMG-IV): sequencing the most valuable type-strain genomes for metagenomic binning, comparative biology and taxonomic classification.</title>
        <authorList>
            <person name="Goeker M."/>
        </authorList>
    </citation>
    <scope>NUCLEOTIDE SEQUENCE [LARGE SCALE GENOMIC DNA]</scope>
    <source>
        <strain evidence="2 3">DSM 102936</strain>
    </source>
</reference>
<dbReference type="PROSITE" id="PS51480">
    <property type="entry name" value="DHAL"/>
    <property type="match status" value="1"/>
</dbReference>
<comment type="caution">
    <text evidence="2">The sequence shown here is derived from an EMBL/GenBank/DDBJ whole genome shotgun (WGS) entry which is preliminary data.</text>
</comment>
<dbReference type="InterPro" id="IPR019986">
    <property type="entry name" value="YloV-like"/>
</dbReference>
<protein>
    <recommendedName>
        <fullName evidence="1">DhaL domain-containing protein</fullName>
    </recommendedName>
</protein>
<dbReference type="Gene3D" id="1.25.40.340">
    <property type="match status" value="1"/>
</dbReference>
<accession>A0A3N5ASG9</accession>
<dbReference type="GO" id="GO:0006071">
    <property type="term" value="P:glycerol metabolic process"/>
    <property type="evidence" value="ECO:0007669"/>
    <property type="project" value="InterPro"/>
</dbReference>
<dbReference type="SUPFAM" id="SSF101473">
    <property type="entry name" value="DhaL-like"/>
    <property type="match status" value="1"/>
</dbReference>
<dbReference type="RefSeq" id="WP_170157698.1">
    <property type="nucleotide sequence ID" value="NZ_RKRE01000002.1"/>
</dbReference>
<dbReference type="InterPro" id="IPR004007">
    <property type="entry name" value="DhaL_dom"/>
</dbReference>
<evidence type="ECO:0000259" key="1">
    <source>
        <dbReference type="PROSITE" id="PS51480"/>
    </source>
</evidence>
<dbReference type="AlphaFoldDB" id="A0A3N5ASG9"/>
<dbReference type="SMART" id="SM01121">
    <property type="entry name" value="Dak1_2"/>
    <property type="match status" value="1"/>
</dbReference>
<dbReference type="InterPro" id="IPR036117">
    <property type="entry name" value="DhaL_dom_sf"/>
</dbReference>
<evidence type="ECO:0000313" key="3">
    <source>
        <dbReference type="Proteomes" id="UP000282654"/>
    </source>
</evidence>
<dbReference type="PANTHER" id="PTHR33434">
    <property type="entry name" value="DEGV DOMAIN-CONTAINING PROTEIN DR_1986-RELATED"/>
    <property type="match status" value="1"/>
</dbReference>
<dbReference type="Pfam" id="PF13684">
    <property type="entry name" value="FakA-like_C"/>
    <property type="match status" value="1"/>
</dbReference>
<keyword evidence="3" id="KW-1185">Reference proteome</keyword>
<gene>
    <name evidence="2" type="ORF">EDD75_0787</name>
</gene>
<dbReference type="Proteomes" id="UP000282654">
    <property type="component" value="Unassembled WGS sequence"/>
</dbReference>
<dbReference type="InterPro" id="IPR033470">
    <property type="entry name" value="FakA-like_C"/>
</dbReference>
<dbReference type="EMBL" id="RKRE01000002">
    <property type="protein sequence ID" value="RPF46550.1"/>
    <property type="molecule type" value="Genomic_DNA"/>
</dbReference>